<dbReference type="EMBL" id="KQ971342">
    <property type="protein sequence ID" value="KYB27528.1"/>
    <property type="molecule type" value="Genomic_DNA"/>
</dbReference>
<dbReference type="InParanoid" id="A0A139WHQ4"/>
<evidence type="ECO:0000313" key="2">
    <source>
        <dbReference type="EMBL" id="KYB27528.1"/>
    </source>
</evidence>
<protein>
    <submittedName>
        <fullName evidence="2">Uncharacterized protein</fullName>
    </submittedName>
</protein>
<keyword evidence="1" id="KW-0732">Signal</keyword>
<feature type="chain" id="PRO_5007299997" evidence="1">
    <location>
        <begin position="19"/>
        <end position="221"/>
    </location>
</feature>
<dbReference type="KEGG" id="tca:103314636"/>
<proteinExistence type="predicted"/>
<gene>
    <name evidence="2" type="primary">AUGUSTUS-3.0.2_32999</name>
    <name evidence="2" type="ORF">TcasGA2_TC032999</name>
</gene>
<dbReference type="Proteomes" id="UP000007266">
    <property type="component" value="Linkage group 5"/>
</dbReference>
<reference evidence="2 3" key="2">
    <citation type="journal article" date="2010" name="Nucleic Acids Res.">
        <title>BeetleBase in 2010: revisions to provide comprehensive genomic information for Tribolium castaneum.</title>
        <authorList>
            <person name="Kim H.S."/>
            <person name="Murphy T."/>
            <person name="Xia J."/>
            <person name="Caragea D."/>
            <person name="Park Y."/>
            <person name="Beeman R.W."/>
            <person name="Lorenzen M.D."/>
            <person name="Butcher S."/>
            <person name="Manak J.R."/>
            <person name="Brown S.J."/>
        </authorList>
    </citation>
    <scope>GENOME REANNOTATION</scope>
    <source>
        <strain evidence="2 3">Georgia GA2</strain>
    </source>
</reference>
<name>A0A139WHQ4_TRICA</name>
<keyword evidence="3" id="KW-1185">Reference proteome</keyword>
<dbReference type="AlphaFoldDB" id="A0A139WHQ4"/>
<accession>A0A139WHQ4</accession>
<organism evidence="2 3">
    <name type="scientific">Tribolium castaneum</name>
    <name type="common">Red flour beetle</name>
    <dbReference type="NCBI Taxonomy" id="7070"/>
    <lineage>
        <taxon>Eukaryota</taxon>
        <taxon>Metazoa</taxon>
        <taxon>Ecdysozoa</taxon>
        <taxon>Arthropoda</taxon>
        <taxon>Hexapoda</taxon>
        <taxon>Insecta</taxon>
        <taxon>Pterygota</taxon>
        <taxon>Neoptera</taxon>
        <taxon>Endopterygota</taxon>
        <taxon>Coleoptera</taxon>
        <taxon>Polyphaga</taxon>
        <taxon>Cucujiformia</taxon>
        <taxon>Tenebrionidae</taxon>
        <taxon>Tenebrionidae incertae sedis</taxon>
        <taxon>Tribolium</taxon>
    </lineage>
</organism>
<sequence length="221" mass="25004">MKLFSLILELFFIHYGFCSEKESDKSSTPKPDDFSEDLKVLNESIAKYGAPKNYKQLGFPGPKISLDDEKFLYTNKLEYEESDNYILRVRTVTPHFSYTGVYEQVKMPQTFQQFPEIKGQFAEHFARKSGGFYIRTVGYKVDQNGYQQFFLDLTTAQTTEQDISSPSLKFCGGYTSKSGGVTVYNRVDDRFSGDKIWSRPSGKPTISSTVLITLTGGNALG</sequence>
<evidence type="ECO:0000313" key="3">
    <source>
        <dbReference type="Proteomes" id="UP000007266"/>
    </source>
</evidence>
<reference evidence="2 3" key="1">
    <citation type="journal article" date="2008" name="Nature">
        <title>The genome of the model beetle and pest Tribolium castaneum.</title>
        <authorList>
            <consortium name="Tribolium Genome Sequencing Consortium"/>
            <person name="Richards S."/>
            <person name="Gibbs R.A."/>
            <person name="Weinstock G.M."/>
            <person name="Brown S.J."/>
            <person name="Denell R."/>
            <person name="Beeman R.W."/>
            <person name="Gibbs R."/>
            <person name="Beeman R.W."/>
            <person name="Brown S.J."/>
            <person name="Bucher G."/>
            <person name="Friedrich M."/>
            <person name="Grimmelikhuijzen C.J."/>
            <person name="Klingler M."/>
            <person name="Lorenzen M."/>
            <person name="Richards S."/>
            <person name="Roth S."/>
            <person name="Schroder R."/>
            <person name="Tautz D."/>
            <person name="Zdobnov E.M."/>
            <person name="Muzny D."/>
            <person name="Gibbs R.A."/>
            <person name="Weinstock G.M."/>
            <person name="Attaway T."/>
            <person name="Bell S."/>
            <person name="Buhay C.J."/>
            <person name="Chandrabose M.N."/>
            <person name="Chavez D."/>
            <person name="Clerk-Blankenburg K.P."/>
            <person name="Cree A."/>
            <person name="Dao M."/>
            <person name="Davis C."/>
            <person name="Chacko J."/>
            <person name="Dinh H."/>
            <person name="Dugan-Rocha S."/>
            <person name="Fowler G."/>
            <person name="Garner T.T."/>
            <person name="Garnes J."/>
            <person name="Gnirke A."/>
            <person name="Hawes A."/>
            <person name="Hernandez J."/>
            <person name="Hines S."/>
            <person name="Holder M."/>
            <person name="Hume J."/>
            <person name="Jhangiani S.N."/>
            <person name="Joshi V."/>
            <person name="Khan Z.M."/>
            <person name="Jackson L."/>
            <person name="Kovar C."/>
            <person name="Kowis A."/>
            <person name="Lee S."/>
            <person name="Lewis L.R."/>
            <person name="Margolis J."/>
            <person name="Morgan M."/>
            <person name="Nazareth L.V."/>
            <person name="Nguyen N."/>
            <person name="Okwuonu G."/>
            <person name="Parker D."/>
            <person name="Richards S."/>
            <person name="Ruiz S.J."/>
            <person name="Santibanez J."/>
            <person name="Savard J."/>
            <person name="Scherer S.E."/>
            <person name="Schneider B."/>
            <person name="Sodergren E."/>
            <person name="Tautz D."/>
            <person name="Vattahil S."/>
            <person name="Villasana D."/>
            <person name="White C.S."/>
            <person name="Wright R."/>
            <person name="Park Y."/>
            <person name="Beeman R.W."/>
            <person name="Lord J."/>
            <person name="Oppert B."/>
            <person name="Lorenzen M."/>
            <person name="Brown S."/>
            <person name="Wang L."/>
            <person name="Savard J."/>
            <person name="Tautz D."/>
            <person name="Richards S."/>
            <person name="Weinstock G."/>
            <person name="Gibbs R.A."/>
            <person name="Liu Y."/>
            <person name="Worley K."/>
            <person name="Weinstock G."/>
            <person name="Elsik C.G."/>
            <person name="Reese J.T."/>
            <person name="Elhaik E."/>
            <person name="Landan G."/>
            <person name="Graur D."/>
            <person name="Arensburger P."/>
            <person name="Atkinson P."/>
            <person name="Beeman R.W."/>
            <person name="Beidler J."/>
            <person name="Brown S.J."/>
            <person name="Demuth J.P."/>
            <person name="Drury D.W."/>
            <person name="Du Y.Z."/>
            <person name="Fujiwara H."/>
            <person name="Lorenzen M."/>
            <person name="Maselli V."/>
            <person name="Osanai M."/>
            <person name="Park Y."/>
            <person name="Robertson H.M."/>
            <person name="Tu Z."/>
            <person name="Wang J.J."/>
            <person name="Wang S."/>
            <person name="Richards S."/>
            <person name="Song H."/>
            <person name="Zhang L."/>
            <person name="Sodergren E."/>
            <person name="Werner D."/>
            <person name="Stanke M."/>
            <person name="Morgenstern B."/>
            <person name="Solovyev V."/>
            <person name="Kosarev P."/>
            <person name="Brown G."/>
            <person name="Chen H.C."/>
            <person name="Ermolaeva O."/>
            <person name="Hlavina W."/>
            <person name="Kapustin Y."/>
            <person name="Kiryutin B."/>
            <person name="Kitts P."/>
            <person name="Maglott D."/>
            <person name="Pruitt K."/>
            <person name="Sapojnikov V."/>
            <person name="Souvorov A."/>
            <person name="Mackey A.J."/>
            <person name="Waterhouse R.M."/>
            <person name="Wyder S."/>
            <person name="Zdobnov E.M."/>
            <person name="Zdobnov E.M."/>
            <person name="Wyder S."/>
            <person name="Kriventseva E.V."/>
            <person name="Kadowaki T."/>
            <person name="Bork P."/>
            <person name="Aranda M."/>
            <person name="Bao R."/>
            <person name="Beermann A."/>
            <person name="Berns N."/>
            <person name="Bolognesi R."/>
            <person name="Bonneton F."/>
            <person name="Bopp D."/>
            <person name="Brown S.J."/>
            <person name="Bucher G."/>
            <person name="Butts T."/>
            <person name="Chaumot A."/>
            <person name="Denell R.E."/>
            <person name="Ferrier D.E."/>
            <person name="Friedrich M."/>
            <person name="Gordon C.M."/>
            <person name="Jindra M."/>
            <person name="Klingler M."/>
            <person name="Lan Q."/>
            <person name="Lattorff H.M."/>
            <person name="Laudet V."/>
            <person name="von Levetsow C."/>
            <person name="Liu Z."/>
            <person name="Lutz R."/>
            <person name="Lynch J.A."/>
            <person name="da Fonseca R.N."/>
            <person name="Posnien N."/>
            <person name="Reuter R."/>
            <person name="Roth S."/>
            <person name="Savard J."/>
            <person name="Schinko J.B."/>
            <person name="Schmitt C."/>
            <person name="Schoppmeier M."/>
            <person name="Schroder R."/>
            <person name="Shippy T.D."/>
            <person name="Simonnet F."/>
            <person name="Marques-Souza H."/>
            <person name="Tautz D."/>
            <person name="Tomoyasu Y."/>
            <person name="Trauner J."/>
            <person name="Van der Zee M."/>
            <person name="Vervoort M."/>
            <person name="Wittkopp N."/>
            <person name="Wimmer E.A."/>
            <person name="Yang X."/>
            <person name="Jones A.K."/>
            <person name="Sattelle D.B."/>
            <person name="Ebert P.R."/>
            <person name="Nelson D."/>
            <person name="Scott J.G."/>
            <person name="Beeman R.W."/>
            <person name="Muthukrishnan S."/>
            <person name="Kramer K.J."/>
            <person name="Arakane Y."/>
            <person name="Beeman R.W."/>
            <person name="Zhu Q."/>
            <person name="Hogenkamp D."/>
            <person name="Dixit R."/>
            <person name="Oppert B."/>
            <person name="Jiang H."/>
            <person name="Zou Z."/>
            <person name="Marshall J."/>
            <person name="Elpidina E."/>
            <person name="Vinokurov K."/>
            <person name="Oppert C."/>
            <person name="Zou Z."/>
            <person name="Evans J."/>
            <person name="Lu Z."/>
            <person name="Zhao P."/>
            <person name="Sumathipala N."/>
            <person name="Altincicek B."/>
            <person name="Vilcinskas A."/>
            <person name="Williams M."/>
            <person name="Hultmark D."/>
            <person name="Hetru C."/>
            <person name="Jiang H."/>
            <person name="Grimmelikhuijzen C.J."/>
            <person name="Hauser F."/>
            <person name="Cazzamali G."/>
            <person name="Williamson M."/>
            <person name="Park Y."/>
            <person name="Li B."/>
            <person name="Tanaka Y."/>
            <person name="Predel R."/>
            <person name="Neupert S."/>
            <person name="Schachtner J."/>
            <person name="Verleyen P."/>
            <person name="Raible F."/>
            <person name="Bork P."/>
            <person name="Friedrich M."/>
            <person name="Walden K.K."/>
            <person name="Robertson H.M."/>
            <person name="Angeli S."/>
            <person name="Foret S."/>
            <person name="Bucher G."/>
            <person name="Schuetz S."/>
            <person name="Maleszka R."/>
            <person name="Wimmer E.A."/>
            <person name="Beeman R.W."/>
            <person name="Lorenzen M."/>
            <person name="Tomoyasu Y."/>
            <person name="Miller S.C."/>
            <person name="Grossmann D."/>
            <person name="Bucher G."/>
        </authorList>
    </citation>
    <scope>NUCLEOTIDE SEQUENCE [LARGE SCALE GENOMIC DNA]</scope>
    <source>
        <strain evidence="2 3">Georgia GA2</strain>
    </source>
</reference>
<evidence type="ECO:0000256" key="1">
    <source>
        <dbReference type="SAM" id="SignalP"/>
    </source>
</evidence>
<feature type="signal peptide" evidence="1">
    <location>
        <begin position="1"/>
        <end position="18"/>
    </location>
</feature>